<reference evidence="2" key="1">
    <citation type="submission" date="2020-07" db="EMBL/GenBank/DDBJ databases">
        <title>Carbapenem Resistant Aeromonas hydrophila Carrying blacphA7 Isolated from Two Solid Organ Transplant Patients.</title>
        <authorList>
            <person name="Hilt E."/>
            <person name="Fitzwater S.P."/>
            <person name="Ward K."/>
            <person name="De St Maurice A."/>
            <person name="Chandrasekaran S."/>
            <person name="Garner O.B."/>
            <person name="Yang S."/>
        </authorList>
    </citation>
    <scope>NUCLEOTIDE SEQUENCE</scope>
    <source>
        <strain evidence="2">B-1</strain>
    </source>
</reference>
<gene>
    <name evidence="2" type="ORF">H2136_22990</name>
</gene>
<protein>
    <submittedName>
        <fullName evidence="2">Uncharacterized protein</fullName>
    </submittedName>
</protein>
<evidence type="ECO:0000256" key="1">
    <source>
        <dbReference type="SAM" id="MobiDB-lite"/>
    </source>
</evidence>
<proteinExistence type="predicted"/>
<dbReference type="EMBL" id="JACLAN010000019">
    <property type="protein sequence ID" value="MBC8674459.1"/>
    <property type="molecule type" value="Genomic_DNA"/>
</dbReference>
<name>A0A926FMJ4_AERHY</name>
<comment type="caution">
    <text evidence="2">The sequence shown here is derived from an EMBL/GenBank/DDBJ whole genome shotgun (WGS) entry which is preliminary data.</text>
</comment>
<feature type="region of interest" description="Disordered" evidence="1">
    <location>
        <begin position="15"/>
        <end position="67"/>
    </location>
</feature>
<dbReference type="AlphaFoldDB" id="A0A926FMJ4"/>
<organism evidence="2">
    <name type="scientific">Aeromonas hydrophila</name>
    <dbReference type="NCBI Taxonomy" id="644"/>
    <lineage>
        <taxon>Bacteria</taxon>
        <taxon>Pseudomonadati</taxon>
        <taxon>Pseudomonadota</taxon>
        <taxon>Gammaproteobacteria</taxon>
        <taxon>Aeromonadales</taxon>
        <taxon>Aeromonadaceae</taxon>
        <taxon>Aeromonas</taxon>
    </lineage>
</organism>
<feature type="compositionally biased region" description="Polar residues" evidence="1">
    <location>
        <begin position="44"/>
        <end position="67"/>
    </location>
</feature>
<accession>A0A926FMJ4</accession>
<evidence type="ECO:0000313" key="2">
    <source>
        <dbReference type="EMBL" id="MBC8674459.1"/>
    </source>
</evidence>
<sequence>MYPVKQGIGVAKKSLAAREPWQPGPDAFQGARTRAAHHQGEGSAGQQLAGSACTPSRAGTTATDKGPSCSTSVAAECLFLSRTDDGLMTGRIVILQHLTRRAGAEIHMATFMPNLRGPVNLCPKSSQEENVIPEKKTLSGQTLFLDHKKYPKLVYIARRKLLNHED</sequence>